<dbReference type="EMBL" id="LQOV01000001">
    <property type="protein sequence ID" value="ORV57800.1"/>
    <property type="molecule type" value="Genomic_DNA"/>
</dbReference>
<organism evidence="2 3">
    <name type="scientific">Mycobacterium florentinum</name>
    <dbReference type="NCBI Taxonomy" id="292462"/>
    <lineage>
        <taxon>Bacteria</taxon>
        <taxon>Bacillati</taxon>
        <taxon>Actinomycetota</taxon>
        <taxon>Actinomycetes</taxon>
        <taxon>Mycobacteriales</taxon>
        <taxon>Mycobacteriaceae</taxon>
        <taxon>Mycobacterium</taxon>
        <taxon>Mycobacterium simiae complex</taxon>
    </lineage>
</organism>
<name>A0A1X1ULU0_MYCFL</name>
<evidence type="ECO:0000256" key="1">
    <source>
        <dbReference type="SAM" id="MobiDB-lite"/>
    </source>
</evidence>
<dbReference type="STRING" id="292462.AWC05_00285"/>
<evidence type="ECO:0000313" key="3">
    <source>
        <dbReference type="Proteomes" id="UP000193010"/>
    </source>
</evidence>
<dbReference type="Proteomes" id="UP000193010">
    <property type="component" value="Unassembled WGS sequence"/>
</dbReference>
<protein>
    <submittedName>
        <fullName evidence="2">Uncharacterized protein</fullName>
    </submittedName>
</protein>
<comment type="caution">
    <text evidence="2">The sequence shown here is derived from an EMBL/GenBank/DDBJ whole genome shotgun (WGS) entry which is preliminary data.</text>
</comment>
<gene>
    <name evidence="2" type="ORF">AWC05_00285</name>
</gene>
<feature type="compositionally biased region" description="Basic and acidic residues" evidence="1">
    <location>
        <begin position="1"/>
        <end position="14"/>
    </location>
</feature>
<reference evidence="2 3" key="1">
    <citation type="submission" date="2016-01" db="EMBL/GenBank/DDBJ databases">
        <title>The new phylogeny of the genus Mycobacterium.</title>
        <authorList>
            <person name="Tarcisio F."/>
            <person name="Conor M."/>
            <person name="Antonella G."/>
            <person name="Elisabetta G."/>
            <person name="Giulia F.S."/>
            <person name="Sara T."/>
            <person name="Anna F."/>
            <person name="Clotilde B."/>
            <person name="Roberto B."/>
            <person name="Veronica D.S."/>
            <person name="Fabio R."/>
            <person name="Monica P."/>
            <person name="Olivier J."/>
            <person name="Enrico T."/>
            <person name="Nicola S."/>
        </authorList>
    </citation>
    <scope>NUCLEOTIDE SEQUENCE [LARGE SCALE GENOMIC DNA]</scope>
    <source>
        <strain evidence="2 3">DSM 44852</strain>
    </source>
</reference>
<keyword evidence="3" id="KW-1185">Reference proteome</keyword>
<accession>A0A1X1ULU0</accession>
<feature type="region of interest" description="Disordered" evidence="1">
    <location>
        <begin position="1"/>
        <end position="20"/>
    </location>
</feature>
<proteinExistence type="predicted"/>
<dbReference type="AlphaFoldDB" id="A0A1X1ULU0"/>
<evidence type="ECO:0000313" key="2">
    <source>
        <dbReference type="EMBL" id="ORV57800.1"/>
    </source>
</evidence>
<sequence>MRKTADQSESEPRIPEVISMSSNRSRFVDVVSHPELQQRCAQPIHHARVEIAAEAHAIDARANVGAQLGDGEGDFRRPYHRGGPS</sequence>